<reference evidence="2 5" key="2">
    <citation type="submission" date="2022-05" db="EMBL/GenBank/DDBJ databases">
        <title>Genome Sequencing of Bee-Associated Microbes.</title>
        <authorList>
            <person name="Dunlap C."/>
        </authorList>
    </citation>
    <scope>NUCLEOTIDE SEQUENCE [LARGE SCALE GENOMIC DNA]</scope>
    <source>
        <strain evidence="2 5">NRRL B-04010</strain>
    </source>
</reference>
<evidence type="ECO:0000313" key="4">
    <source>
        <dbReference type="Proteomes" id="UP000552038"/>
    </source>
</evidence>
<keyword evidence="1" id="KW-0812">Transmembrane</keyword>
<protein>
    <submittedName>
        <fullName evidence="3">Uncharacterized protein</fullName>
    </submittedName>
</protein>
<reference evidence="3 4" key="1">
    <citation type="submission" date="2020-05" db="EMBL/GenBank/DDBJ databases">
        <title>Whole genome sequencing and identification of novel metabolites from Paenibacillus alvei strain JR949.</title>
        <authorList>
            <person name="Rajendhran J."/>
            <person name="Sree Pranav P."/>
            <person name="Mahalakshmi B."/>
            <person name="Karthikeyan R."/>
        </authorList>
    </citation>
    <scope>NUCLEOTIDE SEQUENCE [LARGE SCALE GENOMIC DNA]</scope>
    <source>
        <strain evidence="3 4">JR949</strain>
    </source>
</reference>
<dbReference type="EMBL" id="JABFOR010000003">
    <property type="protein sequence ID" value="NOJ69646.1"/>
    <property type="molecule type" value="Genomic_DNA"/>
</dbReference>
<accession>A0AAP6ZXE6</accession>
<evidence type="ECO:0000313" key="5">
    <source>
        <dbReference type="Proteomes" id="UP001527181"/>
    </source>
</evidence>
<sequence length="64" mass="7152">MRRPWALLGVVMLTGVIIGVLLIGVRLSVVDASRSNPLLEPTERTIPIYEDVYGKPIMEEVYDP</sequence>
<comment type="caution">
    <text evidence="3">The sequence shown here is derived from an EMBL/GenBank/DDBJ whole genome shotgun (WGS) entry which is preliminary data.</text>
</comment>
<evidence type="ECO:0000313" key="2">
    <source>
        <dbReference type="EMBL" id="MCY9760448.1"/>
    </source>
</evidence>
<gene>
    <name evidence="3" type="ORF">HMI46_03635</name>
    <name evidence="2" type="ORF">M5X12_07645</name>
</gene>
<dbReference type="Proteomes" id="UP001527181">
    <property type="component" value="Unassembled WGS sequence"/>
</dbReference>
<organism evidence="3 4">
    <name type="scientific">Paenibacillus alvei</name>
    <name type="common">Bacillus alvei</name>
    <dbReference type="NCBI Taxonomy" id="44250"/>
    <lineage>
        <taxon>Bacteria</taxon>
        <taxon>Bacillati</taxon>
        <taxon>Bacillota</taxon>
        <taxon>Bacilli</taxon>
        <taxon>Bacillales</taxon>
        <taxon>Paenibacillaceae</taxon>
        <taxon>Paenibacillus</taxon>
    </lineage>
</organism>
<keyword evidence="1" id="KW-1133">Transmembrane helix</keyword>
<dbReference type="AlphaFoldDB" id="A0AAP6ZXE6"/>
<dbReference type="Proteomes" id="UP000552038">
    <property type="component" value="Unassembled WGS sequence"/>
</dbReference>
<dbReference type="GeneID" id="94493087"/>
<name>A0AAP6ZXE6_PAEAL</name>
<proteinExistence type="predicted"/>
<evidence type="ECO:0000313" key="3">
    <source>
        <dbReference type="EMBL" id="NOJ69646.1"/>
    </source>
</evidence>
<feature type="transmembrane region" description="Helical" evidence="1">
    <location>
        <begin position="6"/>
        <end position="25"/>
    </location>
</feature>
<keyword evidence="5" id="KW-1185">Reference proteome</keyword>
<keyword evidence="1" id="KW-0472">Membrane</keyword>
<dbReference type="EMBL" id="JAMDNP010000011">
    <property type="protein sequence ID" value="MCY9760448.1"/>
    <property type="molecule type" value="Genomic_DNA"/>
</dbReference>
<evidence type="ECO:0000256" key="1">
    <source>
        <dbReference type="SAM" id="Phobius"/>
    </source>
</evidence>
<dbReference type="RefSeq" id="WP_005548130.1">
    <property type="nucleotide sequence ID" value="NZ_JABFOR010000003.1"/>
</dbReference>